<feature type="chain" id="PRO_5033474459" description="SET domain-containing protein" evidence="2">
    <location>
        <begin position="26"/>
        <end position="907"/>
    </location>
</feature>
<dbReference type="PANTHER" id="PTHR47332:SF6">
    <property type="entry name" value="SET DOMAIN-CONTAINING PROTEIN"/>
    <property type="match status" value="1"/>
</dbReference>
<dbReference type="AlphaFoldDB" id="A0A5B0Q1K7"/>
<dbReference type="OrthoDB" id="265717at2759"/>
<sequence length="907" mass="102639">MIVNRLKALMRISILLNILHGTIQATAIDVKLSNLLKRRDLEKESLLHLVDQGKEISSYDSPSHTEKFQPSDSSQIRDQVDEVNRQLKAVTISAGGEEEDPAKTSTTKDKNAKDIVLGSASIEHRGVSNEAVNDEKLTHKQQESGLFSSSKDLVYKYDKETPTPNLEAFNEHGFYKSTCFKNPDADGESEEYCIFINPTTNRGKGLVIVTTEKNLKGFFENGLKIADEPPNADTFKIEDIPGKGGLRAVATHKLEMGDYVQVLCPVALFQWTEDFWQIPFVESIFRQAIDHLPHQTRAAIAHLPGEGQTEDEFILSVTLANVHKNCINNGDTEVNLGGLYLKKYGFNNSCRPNTQWYTDSVTQLLHTRAYEPIEIGQELTTTSCSLFLDRADRRKILQEGFGVDCTCSHCLMSEELGKLSDQNLFRIRELFYLFKHNDPNLSVSELEELLNVTEKENIPLDIVESNIIAAKFFNFKHEMLKVKEHAEKANFYMKFIEPRKSHLADLDMLLSNPEKHSSHFSFNGLQGKEHGLFPFSENSFFKYDTETITPQLKLLDHGFYKSTCFKNPNPSEEPNEYCILINPTINNNQGCVIVTPTKYLEGFFQEHLKMSDNPPDYDAVNIVPMPEKGGMGAVAAQRFSAGDCIQKLTPVGLFPLEEPIWETPFGRNIRRQAVDHLPLQTRDAISLLSGRGRTKNELISSIIGRSGYQSWHTVGDGLIKFTGLYPKASQFNHSCKPNAAYYIDHTRHLLHIKAFKPIEMGEEITISYWLQELDQAARQKHLKDHYGFDCTCSHCMMGAEHGKKSDDQIARLIKLNQLSRESNLSLSEIEEFVTLSEEEAIPKFITRAHVNAAKFYNSNKEMDKVKEHAEKAKVMGEVDGEFKASPDDVHDLETLLSEPKKHSSYDS</sequence>
<evidence type="ECO:0000256" key="1">
    <source>
        <dbReference type="SAM" id="MobiDB-lite"/>
    </source>
</evidence>
<evidence type="ECO:0000313" key="6">
    <source>
        <dbReference type="Proteomes" id="UP000324748"/>
    </source>
</evidence>
<dbReference type="InterPro" id="IPR011990">
    <property type="entry name" value="TPR-like_helical_dom_sf"/>
</dbReference>
<evidence type="ECO:0000313" key="7">
    <source>
        <dbReference type="Proteomes" id="UP000325313"/>
    </source>
</evidence>
<keyword evidence="6" id="KW-1185">Reference proteome</keyword>
<dbReference type="Gene3D" id="2.170.270.10">
    <property type="entry name" value="SET domain"/>
    <property type="match status" value="2"/>
</dbReference>
<dbReference type="SUPFAM" id="SSF82199">
    <property type="entry name" value="SET domain"/>
    <property type="match status" value="2"/>
</dbReference>
<reference evidence="6 7" key="1">
    <citation type="submission" date="2019-05" db="EMBL/GenBank/DDBJ databases">
        <title>Emergence of the Ug99 lineage of the wheat stem rust pathogen through somatic hybridization.</title>
        <authorList>
            <person name="Li F."/>
            <person name="Upadhyaya N.M."/>
            <person name="Sperschneider J."/>
            <person name="Matny O."/>
            <person name="Nguyen-Phuc H."/>
            <person name="Mago R."/>
            <person name="Raley C."/>
            <person name="Miller M.E."/>
            <person name="Silverstein K.A.T."/>
            <person name="Henningsen E."/>
            <person name="Hirsch C.D."/>
            <person name="Visser B."/>
            <person name="Pretorius Z.A."/>
            <person name="Steffenson B.J."/>
            <person name="Schwessinger B."/>
            <person name="Dodds P.N."/>
            <person name="Figueroa M."/>
        </authorList>
    </citation>
    <scope>NUCLEOTIDE SEQUENCE [LARGE SCALE GENOMIC DNA]</scope>
    <source>
        <strain evidence="4">21-0</strain>
        <strain evidence="5 7">Ug99</strain>
    </source>
</reference>
<feature type="domain" description="SET" evidence="3">
    <location>
        <begin position="618"/>
        <end position="769"/>
    </location>
</feature>
<accession>A0A5B0Q1K7</accession>
<keyword evidence="2" id="KW-0732">Signal</keyword>
<dbReference type="CDD" id="cd20071">
    <property type="entry name" value="SET_SMYD"/>
    <property type="match status" value="2"/>
</dbReference>
<organism evidence="4 6">
    <name type="scientific">Puccinia graminis f. sp. tritici</name>
    <dbReference type="NCBI Taxonomy" id="56615"/>
    <lineage>
        <taxon>Eukaryota</taxon>
        <taxon>Fungi</taxon>
        <taxon>Dikarya</taxon>
        <taxon>Basidiomycota</taxon>
        <taxon>Pucciniomycotina</taxon>
        <taxon>Pucciniomycetes</taxon>
        <taxon>Pucciniales</taxon>
        <taxon>Pucciniaceae</taxon>
        <taxon>Puccinia</taxon>
    </lineage>
</organism>
<dbReference type="PROSITE" id="PS50280">
    <property type="entry name" value="SET"/>
    <property type="match status" value="1"/>
</dbReference>
<dbReference type="Pfam" id="PF00856">
    <property type="entry name" value="SET"/>
    <property type="match status" value="1"/>
</dbReference>
<dbReference type="Gene3D" id="1.25.40.10">
    <property type="entry name" value="Tetratricopeptide repeat domain"/>
    <property type="match status" value="1"/>
</dbReference>
<dbReference type="InterPro" id="IPR001214">
    <property type="entry name" value="SET_dom"/>
</dbReference>
<evidence type="ECO:0000313" key="5">
    <source>
        <dbReference type="EMBL" id="KAA1127880.1"/>
    </source>
</evidence>
<protein>
    <recommendedName>
        <fullName evidence="3">SET domain-containing protein</fullName>
    </recommendedName>
</protein>
<dbReference type="EMBL" id="VSWC01000029">
    <property type="protein sequence ID" value="KAA1107111.1"/>
    <property type="molecule type" value="Genomic_DNA"/>
</dbReference>
<gene>
    <name evidence="4" type="ORF">PGT21_002668</name>
    <name evidence="5" type="ORF">PGTUg99_001285</name>
</gene>
<feature type="signal peptide" evidence="2">
    <location>
        <begin position="1"/>
        <end position="25"/>
    </location>
</feature>
<dbReference type="InterPro" id="IPR053185">
    <property type="entry name" value="SET_domain_protein"/>
</dbReference>
<dbReference type="InterPro" id="IPR046341">
    <property type="entry name" value="SET_dom_sf"/>
</dbReference>
<name>A0A5B0Q1K7_PUCGR</name>
<evidence type="ECO:0000313" key="4">
    <source>
        <dbReference type="EMBL" id="KAA1107111.1"/>
    </source>
</evidence>
<dbReference type="Proteomes" id="UP000324748">
    <property type="component" value="Unassembled WGS sequence"/>
</dbReference>
<dbReference type="EMBL" id="VDEP01000147">
    <property type="protein sequence ID" value="KAA1127880.1"/>
    <property type="molecule type" value="Genomic_DNA"/>
</dbReference>
<dbReference type="PANTHER" id="PTHR47332">
    <property type="entry name" value="SET DOMAIN-CONTAINING PROTEIN 5"/>
    <property type="match status" value="1"/>
</dbReference>
<comment type="caution">
    <text evidence="4">The sequence shown here is derived from an EMBL/GenBank/DDBJ whole genome shotgun (WGS) entry which is preliminary data.</text>
</comment>
<dbReference type="Proteomes" id="UP000325313">
    <property type="component" value="Unassembled WGS sequence"/>
</dbReference>
<feature type="region of interest" description="Disordered" evidence="1">
    <location>
        <begin position="57"/>
        <end position="77"/>
    </location>
</feature>
<dbReference type="SMART" id="SM00317">
    <property type="entry name" value="SET"/>
    <property type="match status" value="1"/>
</dbReference>
<proteinExistence type="predicted"/>
<evidence type="ECO:0000256" key="2">
    <source>
        <dbReference type="SAM" id="SignalP"/>
    </source>
</evidence>
<feature type="region of interest" description="Disordered" evidence="1">
    <location>
        <begin position="90"/>
        <end position="111"/>
    </location>
</feature>
<evidence type="ECO:0000259" key="3">
    <source>
        <dbReference type="PROSITE" id="PS50280"/>
    </source>
</evidence>